<feature type="compositionally biased region" description="Basic and acidic residues" evidence="1">
    <location>
        <begin position="74"/>
        <end position="83"/>
    </location>
</feature>
<feature type="region of interest" description="Disordered" evidence="1">
    <location>
        <begin position="297"/>
        <end position="320"/>
    </location>
</feature>
<dbReference type="AlphaFoldDB" id="A0A2U9I6J1"/>
<evidence type="ECO:0000313" key="4">
    <source>
        <dbReference type="Proteomes" id="UP001056079"/>
    </source>
</evidence>
<dbReference type="EMBL" id="MH101993">
    <property type="protein sequence ID" value="AWR88440.1"/>
    <property type="molecule type" value="Genomic_DNA"/>
</dbReference>
<accession>A0A2U9I6J1</accession>
<reference evidence="2" key="1">
    <citation type="journal article" date="2018" name="ChemBioChem">
        <title>Auroramycin, a potent antibiotic from Streptomyces roseosporus by CRISPR-Cas9 activation.</title>
        <authorList>
            <person name="Zhao H."/>
            <person name="Lim Y.H."/>
            <person name="Wong F.T."/>
            <person name="Yeo W.L."/>
            <person name="Ching K.C."/>
            <person name="Lim Y.W."/>
            <person name="Heng E."/>
            <person name="Chen S."/>
            <person name="Tsai D.J."/>
            <person name="Lauderdale T.L."/>
            <person name="Shia K.S."/>
            <person name="Ho Y.S."/>
            <person name="Hoon S."/>
            <person name="Ang E.L."/>
            <person name="Zhang M.M."/>
        </authorList>
    </citation>
    <scope>NUCLEOTIDE SEQUENCE</scope>
    <source>
        <strain evidence="2">NRRL 15998</strain>
    </source>
</reference>
<dbReference type="Proteomes" id="UP001056079">
    <property type="component" value="Chromosome"/>
</dbReference>
<gene>
    <name evidence="3" type="ORF">K7395_06805</name>
</gene>
<evidence type="ECO:0000256" key="1">
    <source>
        <dbReference type="SAM" id="MobiDB-lite"/>
    </source>
</evidence>
<dbReference type="EMBL" id="CP098609">
    <property type="protein sequence ID" value="USC46469.1"/>
    <property type="molecule type" value="Genomic_DNA"/>
</dbReference>
<evidence type="ECO:0000313" key="2">
    <source>
        <dbReference type="EMBL" id="AWR88440.1"/>
    </source>
</evidence>
<protein>
    <submittedName>
        <fullName evidence="2">Uncharacterized protein</fullName>
    </submittedName>
</protein>
<feature type="compositionally biased region" description="Basic residues" evidence="1">
    <location>
        <begin position="8"/>
        <end position="18"/>
    </location>
</feature>
<reference evidence="3" key="2">
    <citation type="submission" date="2021-08" db="EMBL/GenBank/DDBJ databases">
        <title>DNA methylation of m4C regulates biosynthesis of daptomycin in Streptomyces roseosporus L30.</title>
        <authorList>
            <person name="Fang J.-L."/>
        </authorList>
    </citation>
    <scope>NUCLEOTIDE SEQUENCE</scope>
    <source>
        <strain evidence="3">L30</strain>
    </source>
</reference>
<evidence type="ECO:0000313" key="3">
    <source>
        <dbReference type="EMBL" id="USC46469.1"/>
    </source>
</evidence>
<name>A0A2U9I6J1_STRFL</name>
<proteinExistence type="predicted"/>
<dbReference type="RefSeq" id="WP_006128160.1">
    <property type="nucleotide sequence ID" value="NZ_CP098609.1"/>
</dbReference>
<sequence>MAGETPFRKRRPWRRHGHQAQQDGIGGTGPAEGGHASAERSAAPPDHSGGSDDERGRSASLEVAGAAALPDLAAQREEQDRADPTTGGRLHAVKRGVRKSGESAKALAAQLADRIIDTAPRVPVRDLATLRRQFPGLGPEELADKLVTGACRGTATVGAGIGAAAMMPVPPAMLAELAAEVTGVAAIEMKLVAELHEVYGLRPPGNLGQRSTAYLTSWTEERGIDVTRPTTLNAALGGQMKRELRQQIMKRMARNLPNLIPFMIGAAVGATMNRRDTRKLADRVRNDLRKQQIPWDRLPALPPLEQPLNPAELPKEIEGP</sequence>
<keyword evidence="4" id="KW-1185">Reference proteome</keyword>
<feature type="region of interest" description="Disordered" evidence="1">
    <location>
        <begin position="1"/>
        <end position="91"/>
    </location>
</feature>
<organism evidence="2">
    <name type="scientific">Streptomyces filamentosus</name>
    <name type="common">Streptomyces roseosporus</name>
    <dbReference type="NCBI Taxonomy" id="67294"/>
    <lineage>
        <taxon>Bacteria</taxon>
        <taxon>Bacillati</taxon>
        <taxon>Actinomycetota</taxon>
        <taxon>Actinomycetes</taxon>
        <taxon>Kitasatosporales</taxon>
        <taxon>Streptomycetaceae</taxon>
        <taxon>Streptomyces</taxon>
    </lineage>
</organism>
<feature type="compositionally biased region" description="Low complexity" evidence="1">
    <location>
        <begin position="64"/>
        <end position="73"/>
    </location>
</feature>